<dbReference type="PANTHER" id="PTHR14145:SF1">
    <property type="entry name" value="26S PROTEASOME NON-ATPASE REGULATORY SUBUNIT 6"/>
    <property type="match status" value="1"/>
</dbReference>
<feature type="domain" description="26S proteasome regulatory subunit Rpn7 N-terminal" evidence="1">
    <location>
        <begin position="119"/>
        <end position="230"/>
    </location>
</feature>
<dbReference type="InterPro" id="IPR045135">
    <property type="entry name" value="Rpn7_N"/>
</dbReference>
<dbReference type="PANTHER" id="PTHR14145">
    <property type="entry name" value="26S PROTESOME SUBUNIT 6"/>
    <property type="match status" value="1"/>
</dbReference>
<accession>A0A9N9SHS0</accession>
<reference evidence="2" key="2">
    <citation type="submission" date="2022-10" db="EMBL/GenBank/DDBJ databases">
        <authorList>
            <consortium name="ENA_rothamsted_submissions"/>
            <consortium name="culmorum"/>
            <person name="King R."/>
        </authorList>
    </citation>
    <scope>NUCLEOTIDE SEQUENCE</scope>
</reference>
<protein>
    <recommendedName>
        <fullName evidence="1">26S proteasome regulatory subunit Rpn7 N-terminal domain-containing protein</fullName>
    </recommendedName>
</protein>
<keyword evidence="3" id="KW-1185">Reference proteome</keyword>
<dbReference type="GO" id="GO:0043161">
    <property type="term" value="P:proteasome-mediated ubiquitin-dependent protein catabolic process"/>
    <property type="evidence" value="ECO:0007669"/>
    <property type="project" value="TreeGrafter"/>
</dbReference>
<name>A0A9N9SHS0_PHACE</name>
<dbReference type="OrthoDB" id="8052806at2759"/>
<sequence>MTKIDHHEQTVPCFHLPDHGVIKTDSLTTKLRIVFDASMKTTSNISLNDTLKCDSTIILSWIDTELSSLKTFVAHRVTEIQRYTECYQWKHVNSQDNPARRTNMFEALVMSEMYIIVIVCKIGAKNDSLRTLAEAFELTVALGYKLDNVFHRIRIDFFFNDLISVGDHLRLAEFLIEEGANWHSRNCYKTYKALFALATRDFTTAADLMVGCISTFVCMEVISYEKFIRYWYTRYSSLEIEIES</sequence>
<dbReference type="EMBL" id="OU896712">
    <property type="protein sequence ID" value="CAG9822856.1"/>
    <property type="molecule type" value="Genomic_DNA"/>
</dbReference>
<dbReference type="Proteomes" id="UP001153737">
    <property type="component" value="Chromosome 6"/>
</dbReference>
<evidence type="ECO:0000313" key="2">
    <source>
        <dbReference type="EMBL" id="CAG9822856.1"/>
    </source>
</evidence>
<reference evidence="2" key="1">
    <citation type="submission" date="2022-01" db="EMBL/GenBank/DDBJ databases">
        <authorList>
            <person name="King R."/>
        </authorList>
    </citation>
    <scope>NUCLEOTIDE SEQUENCE</scope>
</reference>
<dbReference type="Pfam" id="PF10602">
    <property type="entry name" value="RPN7"/>
    <property type="match status" value="1"/>
</dbReference>
<organism evidence="2 3">
    <name type="scientific">Phaedon cochleariae</name>
    <name type="common">Mustard beetle</name>
    <dbReference type="NCBI Taxonomy" id="80249"/>
    <lineage>
        <taxon>Eukaryota</taxon>
        <taxon>Metazoa</taxon>
        <taxon>Ecdysozoa</taxon>
        <taxon>Arthropoda</taxon>
        <taxon>Hexapoda</taxon>
        <taxon>Insecta</taxon>
        <taxon>Pterygota</taxon>
        <taxon>Neoptera</taxon>
        <taxon>Endopterygota</taxon>
        <taxon>Coleoptera</taxon>
        <taxon>Polyphaga</taxon>
        <taxon>Cucujiformia</taxon>
        <taxon>Chrysomeloidea</taxon>
        <taxon>Chrysomelidae</taxon>
        <taxon>Chrysomelinae</taxon>
        <taxon>Chrysomelini</taxon>
        <taxon>Phaedon</taxon>
    </lineage>
</organism>
<evidence type="ECO:0000259" key="1">
    <source>
        <dbReference type="Pfam" id="PF10602"/>
    </source>
</evidence>
<proteinExistence type="predicted"/>
<dbReference type="InterPro" id="IPR019585">
    <property type="entry name" value="Rpn7/CSN1"/>
</dbReference>
<evidence type="ECO:0000313" key="3">
    <source>
        <dbReference type="Proteomes" id="UP001153737"/>
    </source>
</evidence>
<dbReference type="AlphaFoldDB" id="A0A9N9SHS0"/>
<gene>
    <name evidence="2" type="ORF">PHAECO_LOCUS10244</name>
</gene>